<dbReference type="AlphaFoldDB" id="A0A382SLD3"/>
<name>A0A382SLD3_9ZZZZ</name>
<organism evidence="1">
    <name type="scientific">marine metagenome</name>
    <dbReference type="NCBI Taxonomy" id="408172"/>
    <lineage>
        <taxon>unclassified sequences</taxon>
        <taxon>metagenomes</taxon>
        <taxon>ecological metagenomes</taxon>
    </lineage>
</organism>
<evidence type="ECO:0000313" key="1">
    <source>
        <dbReference type="EMBL" id="SVD10613.1"/>
    </source>
</evidence>
<feature type="non-terminal residue" evidence="1">
    <location>
        <position position="291"/>
    </location>
</feature>
<sequence>MKWIRLFQFKLMLISGFFIFVTTPEIKAQGKFVDNEGLAGRISNSVHQKIDRRYNTMAISRIRLKDKTVRININELIDYSNVKIVRGRRFRVTDRSKLQLLLKEQRIQLSEFVSPNEYRELGMLLGVQLFIYGNVYSDALVLKALDVQNSQIVWAETFTLFEQNQNYDLLNEFSGKLIESFGQDAEQLKNGKIKKVSFWSVDSPRIFENGEVMDYMTVAFSTQGSVNIVDRENLQLIYQEQKLNQQVFIDESQARRLGELYGVDAFMYGKISAKPDGSYLASLKLMSIFSG</sequence>
<proteinExistence type="predicted"/>
<gene>
    <name evidence="1" type="ORF">METZ01_LOCUS363467</name>
</gene>
<reference evidence="1" key="1">
    <citation type="submission" date="2018-05" db="EMBL/GenBank/DDBJ databases">
        <authorList>
            <person name="Lanie J.A."/>
            <person name="Ng W.-L."/>
            <person name="Kazmierczak K.M."/>
            <person name="Andrzejewski T.M."/>
            <person name="Davidsen T.M."/>
            <person name="Wayne K.J."/>
            <person name="Tettelin H."/>
            <person name="Glass J.I."/>
            <person name="Rusch D."/>
            <person name="Podicherti R."/>
            <person name="Tsui H.-C.T."/>
            <person name="Winkler M.E."/>
        </authorList>
    </citation>
    <scope>NUCLEOTIDE SEQUENCE</scope>
</reference>
<accession>A0A382SLD3</accession>
<protein>
    <submittedName>
        <fullName evidence="1">Uncharacterized protein</fullName>
    </submittedName>
</protein>
<dbReference type="EMBL" id="UINC01129900">
    <property type="protein sequence ID" value="SVD10613.1"/>
    <property type="molecule type" value="Genomic_DNA"/>
</dbReference>
<dbReference type="GO" id="GO:0030288">
    <property type="term" value="C:outer membrane-bounded periplasmic space"/>
    <property type="evidence" value="ECO:0007669"/>
    <property type="project" value="InterPro"/>
</dbReference>
<dbReference type="Gene3D" id="3.40.50.10610">
    <property type="entry name" value="ABC-type transport auxiliary lipoprotein component"/>
    <property type="match status" value="2"/>
</dbReference>
<dbReference type="Pfam" id="PF03783">
    <property type="entry name" value="CsgG"/>
    <property type="match status" value="1"/>
</dbReference>
<dbReference type="InterPro" id="IPR005534">
    <property type="entry name" value="Curli_assmbl/transp-comp_CsgG"/>
</dbReference>